<evidence type="ECO:0000256" key="2">
    <source>
        <dbReference type="RuleBase" id="RU003457"/>
    </source>
</evidence>
<evidence type="ECO:0000313" key="6">
    <source>
        <dbReference type="EMBL" id="TWO70940.1"/>
    </source>
</evidence>
<dbReference type="Gene3D" id="2.60.120.10">
    <property type="entry name" value="Jelly Rolls"/>
    <property type="match status" value="2"/>
</dbReference>
<dbReference type="InterPro" id="IPR014710">
    <property type="entry name" value="RmlC-like_jellyroll"/>
</dbReference>
<reference evidence="6 7" key="1">
    <citation type="submission" date="2019-07" db="EMBL/GenBank/DDBJ databases">
        <title>Caenimonas sedimenti sp. nov., isolated from activated sludge.</title>
        <authorList>
            <person name="Xu J."/>
        </authorList>
    </citation>
    <scope>NUCLEOTIDE SEQUENCE [LARGE SCALE GENOMIC DNA]</scope>
    <source>
        <strain evidence="6 7">HX-9-20</strain>
    </source>
</reference>
<feature type="region of interest" description="Disordered" evidence="3">
    <location>
        <begin position="323"/>
        <end position="344"/>
    </location>
</feature>
<dbReference type="PANTHER" id="PTHR13903">
    <property type="entry name" value="PIRIN-RELATED"/>
    <property type="match status" value="1"/>
</dbReference>
<evidence type="ECO:0000259" key="4">
    <source>
        <dbReference type="Pfam" id="PF02678"/>
    </source>
</evidence>
<feature type="domain" description="Pirin C-terminal" evidence="5">
    <location>
        <begin position="212"/>
        <end position="313"/>
    </location>
</feature>
<dbReference type="SUPFAM" id="SSF51182">
    <property type="entry name" value="RmlC-like cupins"/>
    <property type="match status" value="1"/>
</dbReference>
<dbReference type="CDD" id="cd02247">
    <property type="entry name" value="cupin_pirin_C"/>
    <property type="match status" value="1"/>
</dbReference>
<name>A0A562ZQQ5_9BURK</name>
<evidence type="ECO:0000259" key="5">
    <source>
        <dbReference type="Pfam" id="PF05726"/>
    </source>
</evidence>
<feature type="domain" description="Pirin N-terminal" evidence="4">
    <location>
        <begin position="67"/>
        <end position="143"/>
    </location>
</feature>
<keyword evidence="7" id="KW-1185">Reference proteome</keyword>
<dbReference type="Pfam" id="PF02678">
    <property type="entry name" value="Pirin"/>
    <property type="match status" value="1"/>
</dbReference>
<proteinExistence type="inferred from homology"/>
<dbReference type="PANTHER" id="PTHR13903:SF8">
    <property type="entry name" value="PIRIN"/>
    <property type="match status" value="1"/>
</dbReference>
<evidence type="ECO:0000313" key="7">
    <source>
        <dbReference type="Proteomes" id="UP000318199"/>
    </source>
</evidence>
<dbReference type="InterPro" id="IPR011051">
    <property type="entry name" value="RmlC_Cupin_sf"/>
</dbReference>
<dbReference type="Pfam" id="PF05726">
    <property type="entry name" value="Pirin_C"/>
    <property type="match status" value="1"/>
</dbReference>
<organism evidence="6 7">
    <name type="scientific">Caenimonas sedimenti</name>
    <dbReference type="NCBI Taxonomy" id="2596921"/>
    <lineage>
        <taxon>Bacteria</taxon>
        <taxon>Pseudomonadati</taxon>
        <taxon>Pseudomonadota</taxon>
        <taxon>Betaproteobacteria</taxon>
        <taxon>Burkholderiales</taxon>
        <taxon>Comamonadaceae</taxon>
        <taxon>Caenimonas</taxon>
    </lineage>
</organism>
<feature type="compositionally biased region" description="Basic and acidic residues" evidence="3">
    <location>
        <begin position="326"/>
        <end position="344"/>
    </location>
</feature>
<gene>
    <name evidence="6" type="ORF">FN976_13055</name>
</gene>
<dbReference type="InterPro" id="IPR003829">
    <property type="entry name" value="Pirin_N_dom"/>
</dbReference>
<dbReference type="AlphaFoldDB" id="A0A562ZQQ5"/>
<evidence type="ECO:0000256" key="3">
    <source>
        <dbReference type="SAM" id="MobiDB-lite"/>
    </source>
</evidence>
<dbReference type="InterPro" id="IPR012093">
    <property type="entry name" value="Pirin"/>
</dbReference>
<dbReference type="InterPro" id="IPR008778">
    <property type="entry name" value="Pirin_C_dom"/>
</dbReference>
<dbReference type="EMBL" id="VOBQ01000010">
    <property type="protein sequence ID" value="TWO70940.1"/>
    <property type="molecule type" value="Genomic_DNA"/>
</dbReference>
<dbReference type="Proteomes" id="UP000318199">
    <property type="component" value="Unassembled WGS sequence"/>
</dbReference>
<dbReference type="CDD" id="cd02909">
    <property type="entry name" value="cupin_pirin_N"/>
    <property type="match status" value="1"/>
</dbReference>
<accession>A0A562ZQQ5</accession>
<dbReference type="OrthoDB" id="321327at2"/>
<comment type="caution">
    <text evidence="6">The sequence shown here is derived from an EMBL/GenBank/DDBJ whole genome shotgun (WGS) entry which is preliminary data.</text>
</comment>
<sequence>MGSMSTSPILAVKPLGFPWETADPFLFCAYHDDAYPRGNGAMAPAASLAGRAIGQDFSRKDGWSMYHGETVPGFPAHPHRGFETVTIVRKGLIDHSDSLGATARFGGGDVQWVTAGKGIVHSEMFPLLKADADNPLELFQIWLNLPAKNKMAEPNFTMLWSEQIPRRVEADGGGRKTEVAVVAGSYRELGALAPPPDSWAAQPEADVAIWTLRQEAGARWTLPAAAGGGTTRTLYFFKGAQATVGGQEVQGPVLIQLRADVAVEIAAGDSVCEFLLLQGKPIAEPVAQYGPFVMNTQAEIMQAMQDYRRTQFGGWPFGDSAPVHGADPKRFAKHPDGRHELPQP</sequence>
<evidence type="ECO:0000256" key="1">
    <source>
        <dbReference type="ARBA" id="ARBA00008416"/>
    </source>
</evidence>
<comment type="similarity">
    <text evidence="1 2">Belongs to the pirin family.</text>
</comment>
<protein>
    <submittedName>
        <fullName evidence="6">Pirin family protein</fullName>
    </submittedName>
</protein>